<protein>
    <submittedName>
        <fullName evidence="2">Uncharacterized protein</fullName>
    </submittedName>
</protein>
<dbReference type="EMBL" id="JAINUF010000003">
    <property type="protein sequence ID" value="KAJ8368459.1"/>
    <property type="molecule type" value="Genomic_DNA"/>
</dbReference>
<dbReference type="AlphaFoldDB" id="A0A9Q1FW18"/>
<organism evidence="2 3">
    <name type="scientific">Synaphobranchus kaupii</name>
    <name type="common">Kaup's arrowtooth eel</name>
    <dbReference type="NCBI Taxonomy" id="118154"/>
    <lineage>
        <taxon>Eukaryota</taxon>
        <taxon>Metazoa</taxon>
        <taxon>Chordata</taxon>
        <taxon>Craniata</taxon>
        <taxon>Vertebrata</taxon>
        <taxon>Euteleostomi</taxon>
        <taxon>Actinopterygii</taxon>
        <taxon>Neopterygii</taxon>
        <taxon>Teleostei</taxon>
        <taxon>Anguilliformes</taxon>
        <taxon>Synaphobranchidae</taxon>
        <taxon>Synaphobranchus</taxon>
    </lineage>
</organism>
<name>A0A9Q1FW18_SYNKA</name>
<feature type="region of interest" description="Disordered" evidence="1">
    <location>
        <begin position="66"/>
        <end position="102"/>
    </location>
</feature>
<evidence type="ECO:0000313" key="3">
    <source>
        <dbReference type="Proteomes" id="UP001152622"/>
    </source>
</evidence>
<sequence>MLRWSKGAGGGTVSAMLNRNRTPCTDRDLREKLRPLASGVLCPFMHGAPTPPLSQCVWPTRVSTNSLADVHSPPAQSRSGDPALSGLPSSPTLYAAELSSRA</sequence>
<reference evidence="2" key="1">
    <citation type="journal article" date="2023" name="Science">
        <title>Genome structures resolve the early diversification of teleost fishes.</title>
        <authorList>
            <person name="Parey E."/>
            <person name="Louis A."/>
            <person name="Montfort J."/>
            <person name="Bouchez O."/>
            <person name="Roques C."/>
            <person name="Iampietro C."/>
            <person name="Lluch J."/>
            <person name="Castinel A."/>
            <person name="Donnadieu C."/>
            <person name="Desvignes T."/>
            <person name="Floi Bucao C."/>
            <person name="Jouanno E."/>
            <person name="Wen M."/>
            <person name="Mejri S."/>
            <person name="Dirks R."/>
            <person name="Jansen H."/>
            <person name="Henkel C."/>
            <person name="Chen W.J."/>
            <person name="Zahm M."/>
            <person name="Cabau C."/>
            <person name="Klopp C."/>
            <person name="Thompson A.W."/>
            <person name="Robinson-Rechavi M."/>
            <person name="Braasch I."/>
            <person name="Lecointre G."/>
            <person name="Bobe J."/>
            <person name="Postlethwait J.H."/>
            <person name="Berthelot C."/>
            <person name="Roest Crollius H."/>
            <person name="Guiguen Y."/>
        </authorList>
    </citation>
    <scope>NUCLEOTIDE SEQUENCE</scope>
    <source>
        <strain evidence="2">WJC10195</strain>
    </source>
</reference>
<comment type="caution">
    <text evidence="2">The sequence shown here is derived from an EMBL/GenBank/DDBJ whole genome shotgun (WGS) entry which is preliminary data.</text>
</comment>
<evidence type="ECO:0000313" key="2">
    <source>
        <dbReference type="EMBL" id="KAJ8368459.1"/>
    </source>
</evidence>
<accession>A0A9Q1FW18</accession>
<gene>
    <name evidence="2" type="ORF">SKAU_G00084870</name>
</gene>
<dbReference type="Proteomes" id="UP001152622">
    <property type="component" value="Chromosome 3"/>
</dbReference>
<proteinExistence type="predicted"/>
<evidence type="ECO:0000256" key="1">
    <source>
        <dbReference type="SAM" id="MobiDB-lite"/>
    </source>
</evidence>
<keyword evidence="3" id="KW-1185">Reference proteome</keyword>